<dbReference type="GeneID" id="105328517"/>
<reference evidence="2" key="1">
    <citation type="submission" date="2022-08" db="UniProtKB">
        <authorList>
            <consortium name="EnsemblMetazoa"/>
        </authorList>
    </citation>
    <scope>IDENTIFICATION</scope>
    <source>
        <strain evidence="2">05x7-T-G4-1.051#20</strain>
    </source>
</reference>
<proteinExistence type="predicted"/>
<evidence type="ECO:0000313" key="3">
    <source>
        <dbReference type="Proteomes" id="UP000005408"/>
    </source>
</evidence>
<feature type="transmembrane region" description="Helical" evidence="1">
    <location>
        <begin position="43"/>
        <end position="62"/>
    </location>
</feature>
<keyword evidence="1" id="KW-1133">Transmembrane helix</keyword>
<evidence type="ECO:0000256" key="1">
    <source>
        <dbReference type="SAM" id="Phobius"/>
    </source>
</evidence>
<dbReference type="RefSeq" id="XP_011427732.1">
    <property type="nucleotide sequence ID" value="XM_011429430.4"/>
</dbReference>
<evidence type="ECO:0000313" key="2">
    <source>
        <dbReference type="EnsemblMetazoa" id="G35394.2:cds"/>
    </source>
</evidence>
<keyword evidence="3" id="KW-1185">Reference proteome</keyword>
<keyword evidence="1" id="KW-0812">Transmembrane</keyword>
<dbReference type="OrthoDB" id="6122047at2759"/>
<dbReference type="EnsemblMetazoa" id="G35394.2">
    <property type="protein sequence ID" value="G35394.2:cds"/>
    <property type="gene ID" value="G35394"/>
</dbReference>
<protein>
    <submittedName>
        <fullName evidence="2">Uncharacterized protein</fullName>
    </submittedName>
</protein>
<keyword evidence="1" id="KW-0472">Membrane</keyword>
<name>A0A8W8N0B3_MAGGI</name>
<dbReference type="EnsemblMetazoa" id="G35394.1">
    <property type="protein sequence ID" value="G35394.1:cds"/>
    <property type="gene ID" value="G35394"/>
</dbReference>
<dbReference type="AlphaFoldDB" id="A0A8W8N0B3"/>
<dbReference type="EnsemblMetazoa" id="G35394.4">
    <property type="protein sequence ID" value="G35394.4:cds"/>
    <property type="gene ID" value="G35394"/>
</dbReference>
<organism evidence="2 3">
    <name type="scientific">Magallana gigas</name>
    <name type="common">Pacific oyster</name>
    <name type="synonym">Crassostrea gigas</name>
    <dbReference type="NCBI Taxonomy" id="29159"/>
    <lineage>
        <taxon>Eukaryota</taxon>
        <taxon>Metazoa</taxon>
        <taxon>Spiralia</taxon>
        <taxon>Lophotrochozoa</taxon>
        <taxon>Mollusca</taxon>
        <taxon>Bivalvia</taxon>
        <taxon>Autobranchia</taxon>
        <taxon>Pteriomorphia</taxon>
        <taxon>Ostreida</taxon>
        <taxon>Ostreoidea</taxon>
        <taxon>Ostreidae</taxon>
        <taxon>Magallana</taxon>
    </lineage>
</organism>
<dbReference type="Proteomes" id="UP000005408">
    <property type="component" value="Unassembled WGS sequence"/>
</dbReference>
<dbReference type="KEGG" id="crg:105328517"/>
<dbReference type="OMA" id="ELKFHAS"/>
<accession>A0A8W8N0B3</accession>
<sequence length="101" mass="11778">MSKETGGAKKYGPANNPYEFTMRNYLAYLKPARRAELKFNASYYNGVTFMLAASFLLLGGLYPMLRLHDRINFVEKAYHGHYRVLRREDADPKLKELGYYN</sequence>